<dbReference type="RefSeq" id="WP_151140751.1">
    <property type="nucleotide sequence ID" value="NZ_WAGX01000002.1"/>
</dbReference>
<sequence>MDKILKSTKASFILTTILSISFGIVLLIEPKITTTAISYALGVILMICAIFHVGLYFKMKNKHSLAVLNILVSIITGVIGICIISNPSSVTNIIPFILGLLLMIGGILNIKLAIELKSKYYKYWWIAMLLGVMNFALSILIFYNPFKTTEAFSIISGVSFLYNGIATVWILSRLIKASKEIKESLNTINNAYIDEKL</sequence>
<proteinExistence type="predicted"/>
<dbReference type="GO" id="GO:0005886">
    <property type="term" value="C:plasma membrane"/>
    <property type="evidence" value="ECO:0007669"/>
    <property type="project" value="TreeGrafter"/>
</dbReference>
<gene>
    <name evidence="2" type="ORF">F7O84_00755</name>
</gene>
<comment type="caution">
    <text evidence="2">The sequence shown here is derived from an EMBL/GenBank/DDBJ whole genome shotgun (WGS) entry which is preliminary data.</text>
</comment>
<feature type="transmembrane region" description="Helical" evidence="1">
    <location>
        <begin position="152"/>
        <end position="172"/>
    </location>
</feature>
<dbReference type="OrthoDB" id="1828931at2"/>
<evidence type="ECO:0000256" key="1">
    <source>
        <dbReference type="SAM" id="Phobius"/>
    </source>
</evidence>
<dbReference type="PANTHER" id="PTHR34989">
    <property type="entry name" value="PROTEIN HDED"/>
    <property type="match status" value="1"/>
</dbReference>
<organism evidence="2 3">
    <name type="scientific">Candidatus Galacturonatibacter soehngenii</name>
    <dbReference type="NCBI Taxonomy" id="2307010"/>
    <lineage>
        <taxon>Bacteria</taxon>
        <taxon>Bacillati</taxon>
        <taxon>Bacillota</taxon>
        <taxon>Clostridia</taxon>
        <taxon>Lachnospirales</taxon>
        <taxon>Lachnospiraceae</taxon>
        <taxon>Candidatus Galacturonatibacter</taxon>
    </lineage>
</organism>
<evidence type="ECO:0008006" key="4">
    <source>
        <dbReference type="Google" id="ProtNLM"/>
    </source>
</evidence>
<keyword evidence="1" id="KW-1133">Transmembrane helix</keyword>
<keyword evidence="1" id="KW-0812">Transmembrane</keyword>
<reference evidence="2 3" key="2">
    <citation type="submission" date="2020-02" db="EMBL/GenBank/DDBJ databases">
        <title>Candidatus Galacturonibacter soehngenii shows hetero-acetogenic catabolism of galacturonic acid but lacks a canonical carbon monoxide dehydrogenase/acetyl-CoA synthase complex.</title>
        <authorList>
            <person name="Diender M."/>
            <person name="Stouten G.R."/>
            <person name="Petersen J.F."/>
            <person name="Nielsen P.H."/>
            <person name="Dueholm M.S."/>
            <person name="Pronk J.T."/>
            <person name="Van Loosdrecht M.C.M."/>
        </authorList>
    </citation>
    <scope>NUCLEOTIDE SEQUENCE [LARGE SCALE GENOMIC DNA]</scope>
    <source>
        <strain evidence="2">GalUA</strain>
    </source>
</reference>
<feature type="transmembrane region" description="Helical" evidence="1">
    <location>
        <begin position="64"/>
        <end position="87"/>
    </location>
</feature>
<protein>
    <recommendedName>
        <fullName evidence="4">HdeD family acid-resistance protein</fullName>
    </recommendedName>
</protein>
<dbReference type="PANTHER" id="PTHR34989:SF1">
    <property type="entry name" value="PROTEIN HDED"/>
    <property type="match status" value="1"/>
</dbReference>
<dbReference type="Proteomes" id="UP000461768">
    <property type="component" value="Unassembled WGS sequence"/>
</dbReference>
<dbReference type="Pfam" id="PF03729">
    <property type="entry name" value="DUF308"/>
    <property type="match status" value="2"/>
</dbReference>
<dbReference type="InterPro" id="IPR052712">
    <property type="entry name" value="Acid_resist_chaperone_HdeD"/>
</dbReference>
<feature type="transmembrane region" description="Helical" evidence="1">
    <location>
        <begin position="124"/>
        <end position="146"/>
    </location>
</feature>
<feature type="transmembrane region" description="Helical" evidence="1">
    <location>
        <begin position="93"/>
        <end position="112"/>
    </location>
</feature>
<keyword evidence="3" id="KW-1185">Reference proteome</keyword>
<reference evidence="2 3" key="1">
    <citation type="submission" date="2019-09" db="EMBL/GenBank/DDBJ databases">
        <authorList>
            <person name="Valk L.C."/>
        </authorList>
    </citation>
    <scope>NUCLEOTIDE SEQUENCE [LARGE SCALE GENOMIC DNA]</scope>
    <source>
        <strain evidence="2">GalUA</strain>
    </source>
</reference>
<feature type="transmembrane region" description="Helical" evidence="1">
    <location>
        <begin position="36"/>
        <end position="57"/>
    </location>
</feature>
<evidence type="ECO:0000313" key="3">
    <source>
        <dbReference type="Proteomes" id="UP000461768"/>
    </source>
</evidence>
<dbReference type="AlphaFoldDB" id="A0A7V7UDT5"/>
<evidence type="ECO:0000313" key="2">
    <source>
        <dbReference type="EMBL" id="KAB1441046.1"/>
    </source>
</evidence>
<dbReference type="InterPro" id="IPR005325">
    <property type="entry name" value="DUF308_memb"/>
</dbReference>
<feature type="transmembrane region" description="Helical" evidence="1">
    <location>
        <begin position="12"/>
        <end position="30"/>
    </location>
</feature>
<keyword evidence="1" id="KW-0472">Membrane</keyword>
<name>A0A7V7UDT5_9FIRM</name>
<dbReference type="EMBL" id="WAGX01000002">
    <property type="protein sequence ID" value="KAB1441046.1"/>
    <property type="molecule type" value="Genomic_DNA"/>
</dbReference>
<accession>A0A7V7UDT5</accession>